<dbReference type="Proteomes" id="UP000789396">
    <property type="component" value="Unassembled WGS sequence"/>
</dbReference>
<sequence length="44" mass="4730">YIVQAFAQAVAAVFSKRKERARSPSPLSSNSSGATSSEDKSEKR</sequence>
<accession>A0A9N9IRV1</accession>
<gene>
    <name evidence="2" type="ORF">RFULGI_LOCUS13228</name>
</gene>
<evidence type="ECO:0000313" key="3">
    <source>
        <dbReference type="Proteomes" id="UP000789396"/>
    </source>
</evidence>
<evidence type="ECO:0000256" key="1">
    <source>
        <dbReference type="SAM" id="MobiDB-lite"/>
    </source>
</evidence>
<comment type="caution">
    <text evidence="2">The sequence shown here is derived from an EMBL/GenBank/DDBJ whole genome shotgun (WGS) entry which is preliminary data.</text>
</comment>
<dbReference type="AlphaFoldDB" id="A0A9N9IRV1"/>
<protein>
    <submittedName>
        <fullName evidence="2">13859_t:CDS:1</fullName>
    </submittedName>
</protein>
<feature type="non-terminal residue" evidence="2">
    <location>
        <position position="44"/>
    </location>
</feature>
<name>A0A9N9IRV1_9GLOM</name>
<feature type="compositionally biased region" description="Low complexity" evidence="1">
    <location>
        <begin position="23"/>
        <end position="36"/>
    </location>
</feature>
<organism evidence="2 3">
    <name type="scientific">Racocetra fulgida</name>
    <dbReference type="NCBI Taxonomy" id="60492"/>
    <lineage>
        <taxon>Eukaryota</taxon>
        <taxon>Fungi</taxon>
        <taxon>Fungi incertae sedis</taxon>
        <taxon>Mucoromycota</taxon>
        <taxon>Glomeromycotina</taxon>
        <taxon>Glomeromycetes</taxon>
        <taxon>Diversisporales</taxon>
        <taxon>Gigasporaceae</taxon>
        <taxon>Racocetra</taxon>
    </lineage>
</organism>
<dbReference type="EMBL" id="CAJVPZ010034056">
    <property type="protein sequence ID" value="CAG8745914.1"/>
    <property type="molecule type" value="Genomic_DNA"/>
</dbReference>
<proteinExistence type="predicted"/>
<evidence type="ECO:0000313" key="2">
    <source>
        <dbReference type="EMBL" id="CAG8745914.1"/>
    </source>
</evidence>
<feature type="region of interest" description="Disordered" evidence="1">
    <location>
        <begin position="15"/>
        <end position="44"/>
    </location>
</feature>
<reference evidence="2" key="1">
    <citation type="submission" date="2021-06" db="EMBL/GenBank/DDBJ databases">
        <authorList>
            <person name="Kallberg Y."/>
            <person name="Tangrot J."/>
            <person name="Rosling A."/>
        </authorList>
    </citation>
    <scope>NUCLEOTIDE SEQUENCE</scope>
    <source>
        <strain evidence="2">IN212</strain>
    </source>
</reference>
<keyword evidence="3" id="KW-1185">Reference proteome</keyword>